<dbReference type="HOGENOM" id="CLU_059388_0_0_9"/>
<feature type="domain" description="Uroporphyrinogen decarboxylase (URO-D)" evidence="1">
    <location>
        <begin position="174"/>
        <end position="367"/>
    </location>
</feature>
<dbReference type="InterPro" id="IPR052024">
    <property type="entry name" value="Methanogen_methyltrans"/>
</dbReference>
<gene>
    <name evidence="2" type="ORF">CSCA_0294</name>
</gene>
<dbReference type="PANTHER" id="PTHR47099:SF1">
    <property type="entry name" value="METHYLCOBAMIDE:COM METHYLTRANSFERASE MTBA"/>
    <property type="match status" value="1"/>
</dbReference>
<organism evidence="2 3">
    <name type="scientific">Clostridium scatologenes</name>
    <dbReference type="NCBI Taxonomy" id="1548"/>
    <lineage>
        <taxon>Bacteria</taxon>
        <taxon>Bacillati</taxon>
        <taxon>Bacillota</taxon>
        <taxon>Clostridia</taxon>
        <taxon>Eubacteriales</taxon>
        <taxon>Clostridiaceae</taxon>
        <taxon>Clostridium</taxon>
    </lineage>
</organism>
<dbReference type="PANTHER" id="PTHR47099">
    <property type="entry name" value="METHYLCOBAMIDE:COM METHYLTRANSFERASE MTBA"/>
    <property type="match status" value="1"/>
</dbReference>
<dbReference type="InterPro" id="IPR038071">
    <property type="entry name" value="UROD/MetE-like_sf"/>
</dbReference>
<dbReference type="KEGG" id="csq:CSCA_0294"/>
<dbReference type="RefSeq" id="WP_029160486.1">
    <property type="nucleotide sequence ID" value="NZ_CP009933.1"/>
</dbReference>
<name>A0A0E3M7S3_CLOSL</name>
<sequence>MKTTQELYKERLDRFRKTLALEKTDRTPVILMNDAFAAKHMGLKLADLCGKDSVKKSNEVIINSMKDLGDVDGVNSAYCVGPIFPLIFMAKVKLPGRELSDDMLWQIDEAEMMKPEDYDIIINKGWSNFMPVYLKDRLGVNIDEIGADLAYSPQAQQNVRDAGFVLYSPAVAITVNEYLSGGRSMSKFMRDLFRMPDKVEAVLDVIQEEMIQGIKKQIKESKPDVFFLSPARGASEFYSPKLWERFVWKYIKGAADAIIEEGVVCDIHIDGNWERDLHYFKDFPKGRIVFETDGMTDIYKIKEELGGHACIKGDVPAAKLVLSSPDEIYDYSTKLIKDMGQGFILSSGCSIPPNAKVENVKAMISAATGR</sequence>
<dbReference type="Proteomes" id="UP000033115">
    <property type="component" value="Chromosome"/>
</dbReference>
<dbReference type="Pfam" id="PF01208">
    <property type="entry name" value="URO-D"/>
    <property type="match status" value="1"/>
</dbReference>
<dbReference type="EMBL" id="CP009933">
    <property type="protein sequence ID" value="AKA67419.1"/>
    <property type="molecule type" value="Genomic_DNA"/>
</dbReference>
<evidence type="ECO:0000259" key="1">
    <source>
        <dbReference type="Pfam" id="PF01208"/>
    </source>
</evidence>
<dbReference type="GO" id="GO:0004853">
    <property type="term" value="F:uroporphyrinogen decarboxylase activity"/>
    <property type="evidence" value="ECO:0007669"/>
    <property type="project" value="InterPro"/>
</dbReference>
<dbReference type="InterPro" id="IPR000257">
    <property type="entry name" value="Uroporphyrinogen_deCOase"/>
</dbReference>
<keyword evidence="3" id="KW-1185">Reference proteome</keyword>
<accession>A0A0E3M7S3</accession>
<dbReference type="SUPFAM" id="SSF51726">
    <property type="entry name" value="UROD/MetE-like"/>
    <property type="match status" value="1"/>
</dbReference>
<proteinExistence type="predicted"/>
<reference evidence="2 3" key="1">
    <citation type="journal article" date="2015" name="J. Biotechnol.">
        <title>Complete genome sequence of a malodorant-producing acetogen, Clostridium scatologenes ATCC 25775(T).</title>
        <authorList>
            <person name="Zhu Z."/>
            <person name="Guo T."/>
            <person name="Zheng H."/>
            <person name="Song T."/>
            <person name="Ouyang P."/>
            <person name="Xie J."/>
        </authorList>
    </citation>
    <scope>NUCLEOTIDE SEQUENCE [LARGE SCALE GENOMIC DNA]</scope>
    <source>
        <strain evidence="2 3">ATCC 25775</strain>
    </source>
</reference>
<evidence type="ECO:0000313" key="3">
    <source>
        <dbReference type="Proteomes" id="UP000033115"/>
    </source>
</evidence>
<evidence type="ECO:0000313" key="2">
    <source>
        <dbReference type="EMBL" id="AKA67419.1"/>
    </source>
</evidence>
<dbReference type="Gene3D" id="3.20.20.210">
    <property type="match status" value="1"/>
</dbReference>
<dbReference type="STRING" id="1548.CSCA_0294"/>
<dbReference type="AlphaFoldDB" id="A0A0E3M7S3"/>
<protein>
    <submittedName>
        <fullName evidence="2">Uroporphyrinogen-III decarboxylase-like protein</fullName>
    </submittedName>
</protein>
<dbReference type="GO" id="GO:0006779">
    <property type="term" value="P:porphyrin-containing compound biosynthetic process"/>
    <property type="evidence" value="ECO:0007669"/>
    <property type="project" value="InterPro"/>
</dbReference>